<sequence>MEPTESSVIDTFPDLKCCICHNIMWQPVAFHCAHPACHKCMTRWLIEKNECPLCRIAQLGNVPMNQEILQRLVARIVVSCPHNTDSIDSIVCTWKGPQDDRERHLSHDCPLEPISCVYACDEKIPRYRREMHLIECVRRPIPCDLCKGDVALQDMKSHQSEICSKRMVQCPRCKIPIPADKSESHLRSGECPTAATVVCYNCRAIFPKKFENHKCTEKIDKIARTGISFGTTNDYPEGKSTANPIYRIDKAAADAHLTKNNLIIGDWDVIKIGDTLLVLPIFVECADCDRRICRHAPYWAQARYSSHCLFEVYLCNLCIDRVSATEYLTVHHGYFLT</sequence>
<protein>
    <submittedName>
        <fullName evidence="7">Putative TNF receptor-associated factor 5-like</fullName>
    </submittedName>
</protein>
<feature type="domain" description="TRAF-type" evidence="6">
    <location>
        <begin position="104"/>
        <end position="156"/>
    </location>
</feature>
<keyword evidence="3" id="KW-0862">Zinc</keyword>
<evidence type="ECO:0000256" key="2">
    <source>
        <dbReference type="ARBA" id="ARBA00022771"/>
    </source>
</evidence>
<dbReference type="InterPro" id="IPR001841">
    <property type="entry name" value="Znf_RING"/>
</dbReference>
<feature type="domain" description="RING-type" evidence="5">
    <location>
        <begin position="17"/>
        <end position="55"/>
    </location>
</feature>
<dbReference type="EMBL" id="MK072256">
    <property type="protein sequence ID" value="AYV81042.1"/>
    <property type="molecule type" value="Genomic_DNA"/>
</dbReference>
<evidence type="ECO:0000256" key="3">
    <source>
        <dbReference type="ARBA" id="ARBA00022833"/>
    </source>
</evidence>
<dbReference type="PROSITE" id="PS50089">
    <property type="entry name" value="ZF_RING_2"/>
    <property type="match status" value="1"/>
</dbReference>
<accession>A0A3G5A1H4</accession>
<evidence type="ECO:0000256" key="1">
    <source>
        <dbReference type="ARBA" id="ARBA00022723"/>
    </source>
</evidence>
<evidence type="ECO:0000256" key="4">
    <source>
        <dbReference type="PROSITE-ProRule" id="PRU00175"/>
    </source>
</evidence>
<evidence type="ECO:0000259" key="5">
    <source>
        <dbReference type="PROSITE" id="PS50089"/>
    </source>
</evidence>
<dbReference type="InterPro" id="IPR001293">
    <property type="entry name" value="Znf_TRAF"/>
</dbReference>
<dbReference type="Pfam" id="PF02176">
    <property type="entry name" value="zf-TRAF"/>
    <property type="match status" value="1"/>
</dbReference>
<evidence type="ECO:0000259" key="6">
    <source>
        <dbReference type="PROSITE" id="PS50145"/>
    </source>
</evidence>
<dbReference type="InterPro" id="IPR013083">
    <property type="entry name" value="Znf_RING/FYVE/PHD"/>
</dbReference>
<keyword evidence="2 4" id="KW-0863">Zinc-finger</keyword>
<reference evidence="7" key="1">
    <citation type="submission" date="2018-10" db="EMBL/GenBank/DDBJ databases">
        <title>Hidden diversity of soil giant viruses.</title>
        <authorList>
            <person name="Schulz F."/>
            <person name="Alteio L."/>
            <person name="Goudeau D."/>
            <person name="Ryan E.M."/>
            <person name="Malmstrom R.R."/>
            <person name="Blanchard J."/>
            <person name="Woyke T."/>
        </authorList>
    </citation>
    <scope>NUCLEOTIDE SEQUENCE</scope>
    <source>
        <strain evidence="7">HAV1</strain>
    </source>
</reference>
<organism evidence="7">
    <name type="scientific">Harvfovirus sp</name>
    <dbReference type="NCBI Taxonomy" id="2487768"/>
    <lineage>
        <taxon>Viruses</taxon>
        <taxon>Varidnaviria</taxon>
        <taxon>Bamfordvirae</taxon>
        <taxon>Nucleocytoviricota</taxon>
        <taxon>Megaviricetes</taxon>
        <taxon>Imitervirales</taxon>
        <taxon>Mimiviridae</taxon>
        <taxon>Klosneuvirinae</taxon>
    </lineage>
</organism>
<evidence type="ECO:0000313" key="7">
    <source>
        <dbReference type="EMBL" id="AYV81042.1"/>
    </source>
</evidence>
<dbReference type="PROSITE" id="PS50145">
    <property type="entry name" value="ZF_TRAF"/>
    <property type="match status" value="1"/>
</dbReference>
<proteinExistence type="predicted"/>
<gene>
    <name evidence="7" type="ORF">Harvfovirus14_23</name>
</gene>
<keyword evidence="7" id="KW-0675">Receptor</keyword>
<dbReference type="GO" id="GO:0008270">
    <property type="term" value="F:zinc ion binding"/>
    <property type="evidence" value="ECO:0007669"/>
    <property type="project" value="UniProtKB-KW"/>
</dbReference>
<dbReference type="SUPFAM" id="SSF49599">
    <property type="entry name" value="TRAF domain-like"/>
    <property type="match status" value="1"/>
</dbReference>
<name>A0A3G5A1H4_9VIRU</name>
<dbReference type="Gene3D" id="3.30.40.10">
    <property type="entry name" value="Zinc/RING finger domain, C3HC4 (zinc finger)"/>
    <property type="match status" value="3"/>
</dbReference>
<keyword evidence="1" id="KW-0479">Metal-binding</keyword>
<dbReference type="PANTHER" id="PTHR10131:SF94">
    <property type="entry name" value="TNF RECEPTOR-ASSOCIATED FACTOR 4"/>
    <property type="match status" value="1"/>
</dbReference>
<dbReference type="PANTHER" id="PTHR10131">
    <property type="entry name" value="TNF RECEPTOR ASSOCIATED FACTOR"/>
    <property type="match status" value="1"/>
</dbReference>
<dbReference type="SUPFAM" id="SSF57850">
    <property type="entry name" value="RING/U-box"/>
    <property type="match status" value="1"/>
</dbReference>